<dbReference type="InterPro" id="IPR009057">
    <property type="entry name" value="Homeodomain-like_sf"/>
</dbReference>
<dbReference type="InterPro" id="IPR050109">
    <property type="entry name" value="HTH-type_TetR-like_transc_reg"/>
</dbReference>
<dbReference type="PANTHER" id="PTHR30055">
    <property type="entry name" value="HTH-TYPE TRANSCRIPTIONAL REGULATOR RUTR"/>
    <property type="match status" value="1"/>
</dbReference>
<evidence type="ECO:0000256" key="3">
    <source>
        <dbReference type="ARBA" id="ARBA00023163"/>
    </source>
</evidence>
<dbReference type="EMBL" id="BAAAQK010000028">
    <property type="protein sequence ID" value="GAA1876827.1"/>
    <property type="molecule type" value="Genomic_DNA"/>
</dbReference>
<accession>A0ABN2NN82</accession>
<reference evidence="6 7" key="1">
    <citation type="journal article" date="2019" name="Int. J. Syst. Evol. Microbiol.">
        <title>The Global Catalogue of Microorganisms (GCM) 10K type strain sequencing project: providing services to taxonomists for standard genome sequencing and annotation.</title>
        <authorList>
            <consortium name="The Broad Institute Genomics Platform"/>
            <consortium name="The Broad Institute Genome Sequencing Center for Infectious Disease"/>
            <person name="Wu L."/>
            <person name="Ma J."/>
        </authorList>
    </citation>
    <scope>NUCLEOTIDE SEQUENCE [LARGE SCALE GENOMIC DNA]</scope>
    <source>
        <strain evidence="6 7">JCM 16009</strain>
    </source>
</reference>
<evidence type="ECO:0000313" key="7">
    <source>
        <dbReference type="Proteomes" id="UP001500449"/>
    </source>
</evidence>
<keyword evidence="7" id="KW-1185">Reference proteome</keyword>
<evidence type="ECO:0000256" key="1">
    <source>
        <dbReference type="ARBA" id="ARBA00023015"/>
    </source>
</evidence>
<dbReference type="Proteomes" id="UP001500449">
    <property type="component" value="Unassembled WGS sequence"/>
</dbReference>
<dbReference type="SUPFAM" id="SSF48498">
    <property type="entry name" value="Tetracyclin repressor-like, C-terminal domain"/>
    <property type="match status" value="1"/>
</dbReference>
<evidence type="ECO:0000259" key="5">
    <source>
        <dbReference type="PROSITE" id="PS50977"/>
    </source>
</evidence>
<sequence>MPRPKVHDDELRERLRERAGELLTAHGVEGLSLRTLASDVGTSTTAVYALFGGKPGLVKSLVDDAFRQLGRTLAGVPAQRDPAEQLVALGEAYRSGALADPHLYDAMFDGSALDAGSRALQEEAFAPLVAAVERARDERVLRADAEPATVVLGLWAVLHGLVSIQLHAHTPRGADDPTDGFAPCLRAAVDGWRVQTAPN</sequence>
<feature type="DNA-binding region" description="H-T-H motif" evidence="4">
    <location>
        <begin position="32"/>
        <end position="51"/>
    </location>
</feature>
<keyword evidence="1" id="KW-0805">Transcription regulation</keyword>
<keyword evidence="3" id="KW-0804">Transcription</keyword>
<dbReference type="Gene3D" id="1.10.357.10">
    <property type="entry name" value="Tetracycline Repressor, domain 2"/>
    <property type="match status" value="1"/>
</dbReference>
<organism evidence="6 7">
    <name type="scientific">Pseudonocardia ailaonensis</name>
    <dbReference type="NCBI Taxonomy" id="367279"/>
    <lineage>
        <taxon>Bacteria</taxon>
        <taxon>Bacillati</taxon>
        <taxon>Actinomycetota</taxon>
        <taxon>Actinomycetes</taxon>
        <taxon>Pseudonocardiales</taxon>
        <taxon>Pseudonocardiaceae</taxon>
        <taxon>Pseudonocardia</taxon>
    </lineage>
</organism>
<keyword evidence="2 4" id="KW-0238">DNA-binding</keyword>
<protein>
    <submittedName>
        <fullName evidence="6">TetR/AcrR family transcriptional regulator</fullName>
    </submittedName>
</protein>
<dbReference type="Pfam" id="PF00440">
    <property type="entry name" value="TetR_N"/>
    <property type="match status" value="1"/>
</dbReference>
<dbReference type="InterPro" id="IPR025996">
    <property type="entry name" value="MT1864/Rv1816-like_C"/>
</dbReference>
<proteinExistence type="predicted"/>
<dbReference type="PANTHER" id="PTHR30055:SF220">
    <property type="entry name" value="TETR-FAMILY REGULATORY PROTEIN"/>
    <property type="match status" value="1"/>
</dbReference>
<dbReference type="InterPro" id="IPR036271">
    <property type="entry name" value="Tet_transcr_reg_TetR-rel_C_sf"/>
</dbReference>
<evidence type="ECO:0000313" key="6">
    <source>
        <dbReference type="EMBL" id="GAA1876827.1"/>
    </source>
</evidence>
<evidence type="ECO:0000256" key="4">
    <source>
        <dbReference type="PROSITE-ProRule" id="PRU00335"/>
    </source>
</evidence>
<dbReference type="PROSITE" id="PS50977">
    <property type="entry name" value="HTH_TETR_2"/>
    <property type="match status" value="1"/>
</dbReference>
<comment type="caution">
    <text evidence="6">The sequence shown here is derived from an EMBL/GenBank/DDBJ whole genome shotgun (WGS) entry which is preliminary data.</text>
</comment>
<gene>
    <name evidence="6" type="ORF">GCM10009836_67760</name>
</gene>
<feature type="domain" description="HTH tetR-type" evidence="5">
    <location>
        <begin position="9"/>
        <end position="69"/>
    </location>
</feature>
<evidence type="ECO:0000256" key="2">
    <source>
        <dbReference type="ARBA" id="ARBA00023125"/>
    </source>
</evidence>
<dbReference type="InterPro" id="IPR001647">
    <property type="entry name" value="HTH_TetR"/>
</dbReference>
<name>A0ABN2NN82_9PSEU</name>
<dbReference type="RefSeq" id="WP_344426769.1">
    <property type="nucleotide sequence ID" value="NZ_BAAAQK010000028.1"/>
</dbReference>
<dbReference type="Pfam" id="PF13305">
    <property type="entry name" value="TetR_C_33"/>
    <property type="match status" value="1"/>
</dbReference>
<dbReference type="SUPFAM" id="SSF46689">
    <property type="entry name" value="Homeodomain-like"/>
    <property type="match status" value="1"/>
</dbReference>